<sequence length="85" mass="9653">MPLLQLPHQLSMLNKRGTLARRPFRTHTSGNEARTTEVTQHGARVGERRLDISREKVLGSISIMAGWAPFVWSLLHDDLSPWCGY</sequence>
<accession>A0A427A673</accession>
<protein>
    <submittedName>
        <fullName evidence="1">Uncharacterized protein</fullName>
    </submittedName>
</protein>
<organism evidence="1 2">
    <name type="scientific">Ensete ventricosum</name>
    <name type="common">Abyssinian banana</name>
    <name type="synonym">Musa ensete</name>
    <dbReference type="NCBI Taxonomy" id="4639"/>
    <lineage>
        <taxon>Eukaryota</taxon>
        <taxon>Viridiplantae</taxon>
        <taxon>Streptophyta</taxon>
        <taxon>Embryophyta</taxon>
        <taxon>Tracheophyta</taxon>
        <taxon>Spermatophyta</taxon>
        <taxon>Magnoliopsida</taxon>
        <taxon>Liliopsida</taxon>
        <taxon>Zingiberales</taxon>
        <taxon>Musaceae</taxon>
        <taxon>Ensete</taxon>
    </lineage>
</organism>
<dbReference type="AlphaFoldDB" id="A0A427A673"/>
<dbReference type="EMBL" id="AMZH03003624">
    <property type="protein sequence ID" value="RRT71735.1"/>
    <property type="molecule type" value="Genomic_DNA"/>
</dbReference>
<reference evidence="1 2" key="1">
    <citation type="journal article" date="2014" name="Agronomy (Basel)">
        <title>A Draft Genome Sequence for Ensete ventricosum, the Drought-Tolerant Tree Against Hunger.</title>
        <authorList>
            <person name="Harrison J."/>
            <person name="Moore K.A."/>
            <person name="Paszkiewicz K."/>
            <person name="Jones T."/>
            <person name="Grant M."/>
            <person name="Ambacheew D."/>
            <person name="Muzemil S."/>
            <person name="Studholme D.J."/>
        </authorList>
    </citation>
    <scope>NUCLEOTIDE SEQUENCE [LARGE SCALE GENOMIC DNA]</scope>
</reference>
<dbReference type="Proteomes" id="UP000287651">
    <property type="component" value="Unassembled WGS sequence"/>
</dbReference>
<evidence type="ECO:0000313" key="2">
    <source>
        <dbReference type="Proteomes" id="UP000287651"/>
    </source>
</evidence>
<gene>
    <name evidence="1" type="ORF">B296_00008905</name>
</gene>
<evidence type="ECO:0000313" key="1">
    <source>
        <dbReference type="EMBL" id="RRT71735.1"/>
    </source>
</evidence>
<proteinExistence type="predicted"/>
<comment type="caution">
    <text evidence="1">The sequence shown here is derived from an EMBL/GenBank/DDBJ whole genome shotgun (WGS) entry which is preliminary data.</text>
</comment>
<name>A0A427A673_ENSVE</name>